<organism evidence="2 3">
    <name type="scientific">Cherax quadricarinatus</name>
    <name type="common">Australian red claw crayfish</name>
    <dbReference type="NCBI Taxonomy" id="27406"/>
    <lineage>
        <taxon>Eukaryota</taxon>
        <taxon>Metazoa</taxon>
        <taxon>Ecdysozoa</taxon>
        <taxon>Arthropoda</taxon>
        <taxon>Crustacea</taxon>
        <taxon>Multicrustacea</taxon>
        <taxon>Malacostraca</taxon>
        <taxon>Eumalacostraca</taxon>
        <taxon>Eucarida</taxon>
        <taxon>Decapoda</taxon>
        <taxon>Pleocyemata</taxon>
        <taxon>Astacidea</taxon>
        <taxon>Parastacoidea</taxon>
        <taxon>Parastacidae</taxon>
        <taxon>Cherax</taxon>
    </lineage>
</organism>
<evidence type="ECO:0000256" key="1">
    <source>
        <dbReference type="SAM" id="MobiDB-lite"/>
    </source>
</evidence>
<feature type="compositionally biased region" description="Basic and acidic residues" evidence="1">
    <location>
        <begin position="948"/>
        <end position="963"/>
    </location>
</feature>
<comment type="caution">
    <text evidence="2">The sequence shown here is derived from an EMBL/GenBank/DDBJ whole genome shotgun (WGS) entry which is preliminary data.</text>
</comment>
<proteinExistence type="predicted"/>
<dbReference type="Proteomes" id="UP001445076">
    <property type="component" value="Unassembled WGS sequence"/>
</dbReference>
<feature type="non-terminal residue" evidence="2">
    <location>
        <position position="1256"/>
    </location>
</feature>
<feature type="compositionally biased region" description="Acidic residues" evidence="1">
    <location>
        <begin position="466"/>
        <end position="476"/>
    </location>
</feature>
<feature type="region of interest" description="Disordered" evidence="1">
    <location>
        <begin position="505"/>
        <end position="590"/>
    </location>
</feature>
<feature type="compositionally biased region" description="Low complexity" evidence="1">
    <location>
        <begin position="1114"/>
        <end position="1139"/>
    </location>
</feature>
<sequence>MHTVRPSAPHQTRSQPQVSRTESLRSERSDKRVSFNKDVGVKHIPRGAQKTTVRISPNRDDEWANCSQVHREPVSLSSRELEQQAEHLVKLLDHVNCDVNTRSLDRPSKNKNSNTKNLAHHTYNNVLFNNVKNTNVINGENRGRPRDLPASRTTNPINRRIKGDVNRTRAHHPLPNGGPLSHRHKSADHLPDTELEDSPPLPRRGNHLAAHKSVPDLYAPYSKREGSGQRENNFHHAENRSSNLSRAAPASAYKSVDNLADGSSQGIGSRLQGFKSVGNLPSAAISETDDDFDQYPLYKPRVGKIIKKFNKNAEEVPHQPLTELSEMEPGQRGTLEPDRYRNHNNNQPFSYTGTAPLASVQAVRRLSPPRDTGRPTPPRDTGRPTPPRDTPPREAPVYAQVNKRDGRPPHASGRREMDRNYHNSRQEREYSAKIIITEDDTDRHRSPYHDPYDDHYHDTPPKNQYQDDDDDDDDAYESYQVPEDNLRRLIHDDLEEYKEHFNNNINMSSVGVQTESLPKAPTRSRQRSHKSPAPSPTRTPVHNKQPMQKQAFRQQEQPLRHQEQKQQPPTYHQSKQQNYFPHQEQQRGRTSIHNNLTSATLVRQVNHGFGRTDRSPSPPPRVSATRQPRRNVVPLLSDTSDSEGEYRGRTVDPLARIRDQVMQREKLQEEEEEEEEATAVARLRRPPLQESSTMPYRAEEMTPLTIDEVDALSLVMEDTGRKSLVVSNQAQSTTVTRVSNHRSRHTETITERHHTTREPITEHQHTSREPVTEHHHTTREPIQERHHSEPREKDSLSRPQKPLRDKNHASREATPTRKGRDTPTHKDQPTLEKKKNNLEKNKKNNLEKERVTKAAAKQKEEKKKKKRIKIKFFYDPRPQDDPDVDPLANFTEFRGTSSDERVSPRNDRTDLDDTRDDPVKRRSEEREISGGDDYQRRRDLPDVLEDATPIRELRAGSRERLDTTPRAGKRGQRDNARERSYDSYDYKRRGSKDSRDSRDNRSRSRDDHAPYDDERDERRNNYERTREYDHHDEEDEVDERGSPDGRPGRSLSDKYRTGPLYDPPDDPHLDDHQDDHLPHQPQPQPPSEEEEKKEKINRQRNKFLSALMSDGRNKSSTTKTKTSNTKSSSNTASNTNTSKSKSKDPSPSRKTKKGPAPPQPSPPPPQDTPEKSKTQAPPSKKKSPKKKRAWPWALLGLRGGGREASKTPQGGSGGSAPAPVSSRASSRASSRSSHRPRRPSVRASKIRRDGQSPWFT</sequence>
<feature type="compositionally biased region" description="Basic and acidic residues" evidence="1">
    <location>
        <begin position="22"/>
        <end position="39"/>
    </location>
</feature>
<feature type="compositionally biased region" description="Basic and acidic residues" evidence="1">
    <location>
        <begin position="402"/>
        <end position="431"/>
    </location>
</feature>
<feature type="region of interest" description="Disordered" evidence="1">
    <location>
        <begin position="665"/>
        <end position="689"/>
    </location>
</feature>
<feature type="compositionally biased region" description="Basic and acidic residues" evidence="1">
    <location>
        <begin position="745"/>
        <end position="861"/>
    </location>
</feature>
<feature type="compositionally biased region" description="Basic and acidic residues" evidence="1">
    <location>
        <begin position="441"/>
        <end position="460"/>
    </location>
</feature>
<feature type="region of interest" description="Disordered" evidence="1">
    <location>
        <begin position="727"/>
        <end position="1256"/>
    </location>
</feature>
<feature type="compositionally biased region" description="Basic and acidic residues" evidence="1">
    <location>
        <begin position="897"/>
        <end position="941"/>
    </location>
</feature>
<evidence type="ECO:0000313" key="2">
    <source>
        <dbReference type="EMBL" id="KAK8752326.1"/>
    </source>
</evidence>
<feature type="compositionally biased region" description="Polar residues" evidence="1">
    <location>
        <begin position="565"/>
        <end position="580"/>
    </location>
</feature>
<feature type="compositionally biased region" description="Basic and acidic residues" evidence="1">
    <location>
        <begin position="1039"/>
        <end position="1056"/>
    </location>
</feature>
<dbReference type="AlphaFoldDB" id="A0AAW0YL86"/>
<dbReference type="SUPFAM" id="SSF81995">
    <property type="entry name" value="beta-sandwich domain of Sec23/24"/>
    <property type="match status" value="1"/>
</dbReference>
<feature type="compositionally biased region" description="Polar residues" evidence="1">
    <location>
        <begin position="536"/>
        <end position="557"/>
    </location>
</feature>
<feature type="region of interest" description="Disordered" evidence="1">
    <location>
        <begin position="608"/>
        <end position="647"/>
    </location>
</feature>
<feature type="compositionally biased region" description="Basic and acidic residues" evidence="1">
    <location>
        <begin position="1065"/>
        <end position="1078"/>
    </location>
</feature>
<gene>
    <name evidence="2" type="ORF">OTU49_004858</name>
</gene>
<keyword evidence="3" id="KW-1185">Reference proteome</keyword>
<feature type="region of interest" description="Disordered" evidence="1">
    <location>
        <begin position="135"/>
        <end position="246"/>
    </location>
</feature>
<feature type="compositionally biased region" description="Pro residues" evidence="1">
    <location>
        <begin position="1155"/>
        <end position="1167"/>
    </location>
</feature>
<feature type="compositionally biased region" description="Acidic residues" evidence="1">
    <location>
        <begin position="668"/>
        <end position="677"/>
    </location>
</feature>
<feature type="compositionally biased region" description="Basic residues" evidence="1">
    <location>
        <begin position="1179"/>
        <end position="1189"/>
    </location>
</feature>
<accession>A0AAW0YL86</accession>
<feature type="compositionally biased region" description="Basic and acidic residues" evidence="1">
    <location>
        <begin position="222"/>
        <end position="239"/>
    </location>
</feature>
<evidence type="ECO:0000313" key="3">
    <source>
        <dbReference type="Proteomes" id="UP001445076"/>
    </source>
</evidence>
<feature type="region of interest" description="Disordered" evidence="1">
    <location>
        <begin position="1"/>
        <end position="39"/>
    </location>
</feature>
<reference evidence="2 3" key="1">
    <citation type="journal article" date="2024" name="BMC Genomics">
        <title>Genome assembly of redclaw crayfish (Cherax quadricarinatus) provides insights into its immune adaptation and hypoxia tolerance.</title>
        <authorList>
            <person name="Liu Z."/>
            <person name="Zheng J."/>
            <person name="Li H."/>
            <person name="Fang K."/>
            <person name="Wang S."/>
            <person name="He J."/>
            <person name="Zhou D."/>
            <person name="Weng S."/>
            <person name="Chi M."/>
            <person name="Gu Z."/>
            <person name="He J."/>
            <person name="Li F."/>
            <person name="Wang M."/>
        </authorList>
    </citation>
    <scope>NUCLEOTIDE SEQUENCE [LARGE SCALE GENOMIC DNA]</scope>
    <source>
        <strain evidence="2">ZL_2023a</strain>
    </source>
</reference>
<feature type="compositionally biased region" description="Polar residues" evidence="1">
    <location>
        <begin position="505"/>
        <end position="516"/>
    </location>
</feature>
<name>A0AAW0YL86_CHEQU</name>
<feature type="compositionally biased region" description="Polar residues" evidence="1">
    <location>
        <begin position="9"/>
        <end position="21"/>
    </location>
</feature>
<feature type="compositionally biased region" description="Polar residues" evidence="1">
    <location>
        <begin position="727"/>
        <end position="738"/>
    </location>
</feature>
<dbReference type="EMBL" id="JARKIK010000004">
    <property type="protein sequence ID" value="KAK8752326.1"/>
    <property type="molecule type" value="Genomic_DNA"/>
</dbReference>
<feature type="compositionally biased region" description="Polar residues" evidence="1">
    <location>
        <begin position="343"/>
        <end position="353"/>
    </location>
</feature>
<feature type="region of interest" description="Disordered" evidence="1">
    <location>
        <begin position="316"/>
        <end position="484"/>
    </location>
</feature>
<protein>
    <submittedName>
        <fullName evidence="2">Uncharacterized protein</fullName>
    </submittedName>
</protein>
<feature type="compositionally biased region" description="Basic and acidic residues" evidence="1">
    <location>
        <begin position="971"/>
        <end position="1031"/>
    </location>
</feature>
<feature type="compositionally biased region" description="Low complexity" evidence="1">
    <location>
        <begin position="1215"/>
        <end position="1231"/>
    </location>
</feature>